<comment type="caution">
    <text evidence="5">The sequence shown here is derived from an EMBL/GenBank/DDBJ whole genome shotgun (WGS) entry which is preliminary data.</text>
</comment>
<keyword evidence="3" id="KW-0949">S-adenosyl-L-methionine</keyword>
<evidence type="ECO:0000256" key="2">
    <source>
        <dbReference type="ARBA" id="ARBA00022679"/>
    </source>
</evidence>
<organism evidence="5 6">
    <name type="scientific">Myxococcus xanthus</name>
    <dbReference type="NCBI Taxonomy" id="34"/>
    <lineage>
        <taxon>Bacteria</taxon>
        <taxon>Pseudomonadati</taxon>
        <taxon>Myxococcota</taxon>
        <taxon>Myxococcia</taxon>
        <taxon>Myxococcales</taxon>
        <taxon>Cystobacterineae</taxon>
        <taxon>Myxococcaceae</taxon>
        <taxon>Myxococcus</taxon>
    </lineage>
</organism>
<dbReference type="GO" id="GO:0008168">
    <property type="term" value="F:methyltransferase activity"/>
    <property type="evidence" value="ECO:0007669"/>
    <property type="project" value="UniProtKB-KW"/>
</dbReference>
<dbReference type="CDD" id="cd02440">
    <property type="entry name" value="AdoMet_MTases"/>
    <property type="match status" value="1"/>
</dbReference>
<dbReference type="InterPro" id="IPR029063">
    <property type="entry name" value="SAM-dependent_MTases_sf"/>
</dbReference>
<keyword evidence="1 5" id="KW-0489">Methyltransferase</keyword>
<reference evidence="5 6" key="1">
    <citation type="submission" date="2020-05" db="EMBL/GenBank/DDBJ databases">
        <authorList>
            <person name="Whitworth D."/>
        </authorList>
    </citation>
    <scope>NUCLEOTIDE SEQUENCE [LARGE SCALE GENOMIC DNA]</scope>
    <source>
        <strain evidence="5 6">AM005</strain>
    </source>
</reference>
<name>A0A7Y4IGQ5_MYXXA</name>
<dbReference type="SUPFAM" id="SSF53335">
    <property type="entry name" value="S-adenosyl-L-methionine-dependent methyltransferases"/>
    <property type="match status" value="1"/>
</dbReference>
<dbReference type="InterPro" id="IPR019614">
    <property type="entry name" value="SAM-dep_methyl-trfase"/>
</dbReference>
<evidence type="ECO:0000313" key="5">
    <source>
        <dbReference type="EMBL" id="NOJ78968.1"/>
    </source>
</evidence>
<dbReference type="GO" id="GO:0032259">
    <property type="term" value="P:methylation"/>
    <property type="evidence" value="ECO:0007669"/>
    <property type="project" value="UniProtKB-KW"/>
</dbReference>
<dbReference type="Proteomes" id="UP000533080">
    <property type="component" value="Unassembled WGS sequence"/>
</dbReference>
<sequence>MRGAAVVWTEGRLGMADTQGTHGSHDATGPEGMFANRLRKGDKRFRKWARTQGLTAFRVYDRDIPEYPFAIDVYGDCVHVVEYPRRRAIASGAAETQREEVLAAVTQVLAVPPERIFVKTHTPQPWGRSQYGRVGQDSGRIVVEEQGLKFWVNLGDYLDTGLFMDHRNTRARVREEARGKRFLNLFAYTGAFTVYAAAGGAASTMTVDLSNTYLDWAEDNLDLNGLADARHTLVRADAKAWVEAQADAPERYDLVVCDPPSFSTSKKMSGSFNVQRDHPRLLAAIRALLAPGGVLYFSNNFLGFQLEPKATRGMEVEELTPRSIPEDFQRKEIHRCWRMVAP</sequence>
<gene>
    <name evidence="5" type="ORF">HNV28_11535</name>
</gene>
<proteinExistence type="predicted"/>
<dbReference type="PANTHER" id="PTHR43042">
    <property type="entry name" value="SAM-DEPENDENT METHYLTRANSFERASE"/>
    <property type="match status" value="1"/>
</dbReference>
<keyword evidence="2 5" id="KW-0808">Transferase</keyword>
<evidence type="ECO:0000259" key="4">
    <source>
        <dbReference type="Pfam" id="PF10672"/>
    </source>
</evidence>
<evidence type="ECO:0000313" key="6">
    <source>
        <dbReference type="Proteomes" id="UP000533080"/>
    </source>
</evidence>
<accession>A0A7Y4IGQ5</accession>
<dbReference type="Gene3D" id="3.40.50.150">
    <property type="entry name" value="Vaccinia Virus protein VP39"/>
    <property type="match status" value="1"/>
</dbReference>
<evidence type="ECO:0000256" key="1">
    <source>
        <dbReference type="ARBA" id="ARBA00022603"/>
    </source>
</evidence>
<feature type="domain" description="S-adenosylmethionine-dependent methyltransferase" evidence="4">
    <location>
        <begin position="143"/>
        <end position="297"/>
    </location>
</feature>
<dbReference type="EMBL" id="JABFNT010000030">
    <property type="protein sequence ID" value="NOJ78968.1"/>
    <property type="molecule type" value="Genomic_DNA"/>
</dbReference>
<dbReference type="Pfam" id="PF10672">
    <property type="entry name" value="Methyltrans_SAM"/>
    <property type="match status" value="1"/>
</dbReference>
<evidence type="ECO:0000256" key="3">
    <source>
        <dbReference type="ARBA" id="ARBA00022691"/>
    </source>
</evidence>
<dbReference type="PANTHER" id="PTHR43042:SF3">
    <property type="entry name" value="RIBOSOMAL RNA LARGE SUBUNIT METHYLTRANSFERASE YWBD-RELATED"/>
    <property type="match status" value="1"/>
</dbReference>
<dbReference type="AlphaFoldDB" id="A0A7Y4IGQ5"/>
<protein>
    <submittedName>
        <fullName evidence="5">SAM-dependent methyltransferase</fullName>
    </submittedName>
</protein>
<dbReference type="Gene3D" id="3.30.750.80">
    <property type="entry name" value="RNA methyltransferase domain (HRMD) like"/>
    <property type="match status" value="1"/>
</dbReference>